<proteinExistence type="predicted"/>
<dbReference type="Proteomes" id="UP001447188">
    <property type="component" value="Unassembled WGS sequence"/>
</dbReference>
<dbReference type="Pfam" id="PF00202">
    <property type="entry name" value="Aminotran_3"/>
    <property type="match status" value="1"/>
</dbReference>
<dbReference type="CDD" id="cd00610">
    <property type="entry name" value="OAT_like"/>
    <property type="match status" value="1"/>
</dbReference>
<sequence>MSFTSLSTALDSVKSRFITENPVSEALHTSKLQHLPNGNTRTTLHYYPFPVCFKSGSGCFLTSVDGKEYIDFLGEYTAGLFGHSHPVILDALRNALLSGINFGGVNEMEGQLAQKMCETFGLDKVRFTNSATEANIMALAAAKHYTGRKKILVFARGYHGGPLTFAGSSPGLLNIPHEWVVAPYNDISATNDILLSLPPDSVAAILVEPMQGAAGCFLASASFLEYLRKTATDLGAVLIFDEVMTSRLHWGGLQARFKIKPDMTTFGKYLAGGMSFGAFGGKKEIMDIFTTIAHAGTFNNNILSMTGGVAAFKILTPQVLDNMNSLGENLRTGISKVLERVSGKITITGIGSLMSFHFFGKEEGDEEADMIRELFFFYMMVEEGVYFANRGFMALTIVHETVHITRLLQAVERFIQRYGEYLVLIRQKAIPKALDRLSLIRTAREEASNDAADPPYRLGGSVGANSFSDSTVRSTIQGIFVDLMLGVRAEEGLDRRIGALGRDMGGLCVGNEASLEKADSPSARWLRELGKDLEDMDTRVQLAEVLAVLEAVYWLDRQPSGNACSPFDHPILSKYPQDVIAVVTDSLPADVRHLYWRPTELVRSFVRYYRFTKTFCWKLLTLLLLSPSFMSAASNLAEAQWECLLGMINQNRGSFELISKTTRPQYGILLKMMFQVLGITENIVNNPSDAWMAMNNWIYTVACTKYGRTEIGDPKPKEIEGPMSERYLNHPQRWFVAIDKQSILPVNPVYVPITESQICAQDFTNGNDPRYIAGDCDGLGALDADRGKVCERCEVKCFATCSCTFSRVFPEPLVEIIETEGKGLGVRSLQTIKKGAILGEYAGLIRIDSPKGDIYSLNGHRGVNDENFYLTTSQNIGMLHSQPIRLISS</sequence>
<protein>
    <recommendedName>
        <fullName evidence="5">Glutamate-1-semialdehyde 2,1-aminomutase</fullName>
    </recommendedName>
</protein>
<dbReference type="InterPro" id="IPR015424">
    <property type="entry name" value="PyrdxlP-dep_Trfase"/>
</dbReference>
<evidence type="ECO:0000256" key="1">
    <source>
        <dbReference type="ARBA" id="ARBA00001933"/>
    </source>
</evidence>
<dbReference type="InterPro" id="IPR046341">
    <property type="entry name" value="SET_dom_sf"/>
</dbReference>
<evidence type="ECO:0008006" key="5">
    <source>
        <dbReference type="Google" id="ProtNLM"/>
    </source>
</evidence>
<comment type="cofactor">
    <cofactor evidence="1">
        <name>pyridoxal 5'-phosphate</name>
        <dbReference type="ChEBI" id="CHEBI:597326"/>
    </cofactor>
</comment>
<evidence type="ECO:0000313" key="4">
    <source>
        <dbReference type="Proteomes" id="UP001447188"/>
    </source>
</evidence>
<dbReference type="Gene3D" id="3.90.1150.10">
    <property type="entry name" value="Aspartate Aminotransferase, domain 1"/>
    <property type="match status" value="1"/>
</dbReference>
<evidence type="ECO:0000313" key="3">
    <source>
        <dbReference type="EMBL" id="KAL0633630.1"/>
    </source>
</evidence>
<keyword evidence="4" id="KW-1185">Reference proteome</keyword>
<dbReference type="Gene3D" id="3.40.640.10">
    <property type="entry name" value="Type I PLP-dependent aspartate aminotransferase-like (Major domain)"/>
    <property type="match status" value="1"/>
</dbReference>
<keyword evidence="2" id="KW-0663">Pyridoxal phosphate</keyword>
<dbReference type="PANTHER" id="PTHR43713">
    <property type="entry name" value="GLUTAMATE-1-SEMIALDEHYDE 2,1-AMINOMUTASE"/>
    <property type="match status" value="1"/>
</dbReference>
<dbReference type="InterPro" id="IPR005814">
    <property type="entry name" value="Aminotrans_3"/>
</dbReference>
<organism evidence="3 4">
    <name type="scientific">Discina gigas</name>
    <dbReference type="NCBI Taxonomy" id="1032678"/>
    <lineage>
        <taxon>Eukaryota</taxon>
        <taxon>Fungi</taxon>
        <taxon>Dikarya</taxon>
        <taxon>Ascomycota</taxon>
        <taxon>Pezizomycotina</taxon>
        <taxon>Pezizomycetes</taxon>
        <taxon>Pezizales</taxon>
        <taxon>Discinaceae</taxon>
        <taxon>Discina</taxon>
    </lineage>
</organism>
<dbReference type="Gene3D" id="2.170.270.10">
    <property type="entry name" value="SET domain"/>
    <property type="match status" value="1"/>
</dbReference>
<accession>A0ABR3GCI4</accession>
<dbReference type="InterPro" id="IPR015422">
    <property type="entry name" value="PyrdxlP-dep_Trfase_small"/>
</dbReference>
<name>A0ABR3GCI4_9PEZI</name>
<comment type="caution">
    <text evidence="3">The sequence shown here is derived from an EMBL/GenBank/DDBJ whole genome shotgun (WGS) entry which is preliminary data.</text>
</comment>
<evidence type="ECO:0000256" key="2">
    <source>
        <dbReference type="ARBA" id="ARBA00022898"/>
    </source>
</evidence>
<gene>
    <name evidence="3" type="ORF">Q9L58_007454</name>
</gene>
<dbReference type="SUPFAM" id="SSF82199">
    <property type="entry name" value="SET domain"/>
    <property type="match status" value="1"/>
</dbReference>
<dbReference type="InterPro" id="IPR015421">
    <property type="entry name" value="PyrdxlP-dep_Trfase_major"/>
</dbReference>
<dbReference type="EMBL" id="JBBBZM010000119">
    <property type="protein sequence ID" value="KAL0633630.1"/>
    <property type="molecule type" value="Genomic_DNA"/>
</dbReference>
<dbReference type="PANTHER" id="PTHR43713:SF3">
    <property type="entry name" value="GLUTAMATE-1-SEMIALDEHYDE 2,1-AMINOMUTASE 1, CHLOROPLASTIC-RELATED"/>
    <property type="match status" value="1"/>
</dbReference>
<reference evidence="3 4" key="1">
    <citation type="submission" date="2024-02" db="EMBL/GenBank/DDBJ databases">
        <title>Discinaceae phylogenomics.</title>
        <authorList>
            <person name="Dirks A.C."/>
            <person name="James T.Y."/>
        </authorList>
    </citation>
    <scope>NUCLEOTIDE SEQUENCE [LARGE SCALE GENOMIC DNA]</scope>
    <source>
        <strain evidence="3 4">ACD0624</strain>
    </source>
</reference>
<dbReference type="SUPFAM" id="SSF53383">
    <property type="entry name" value="PLP-dependent transferases"/>
    <property type="match status" value="1"/>
</dbReference>